<dbReference type="EMBL" id="JAYWIO010000004">
    <property type="protein sequence ID" value="KAK7268482.1"/>
    <property type="molecule type" value="Genomic_DNA"/>
</dbReference>
<protein>
    <submittedName>
        <fullName evidence="2">Uncharacterized protein</fullName>
    </submittedName>
</protein>
<evidence type="ECO:0000256" key="1">
    <source>
        <dbReference type="SAM" id="MobiDB-lite"/>
    </source>
</evidence>
<comment type="caution">
    <text evidence="2">The sequence shown here is derived from an EMBL/GenBank/DDBJ whole genome shotgun (WGS) entry which is preliminary data.</text>
</comment>
<keyword evidence="3" id="KW-1185">Reference proteome</keyword>
<sequence>MMSFSLETDERSGFIPDRDYDYDYDSDSDYCSSNSSIGRNSVSSKDSSDREEDSADVEVNTNFKSPLETMNDLEQDLPVKLSLFKILRQVIDKSFGFDTAIEDTQRAINAAHAEG</sequence>
<feature type="region of interest" description="Disordered" evidence="1">
    <location>
        <begin position="30"/>
        <end position="60"/>
    </location>
</feature>
<reference evidence="2 3" key="1">
    <citation type="submission" date="2024-01" db="EMBL/GenBank/DDBJ databases">
        <title>The genomes of 5 underutilized Papilionoideae crops provide insights into root nodulation and disease resistanc.</title>
        <authorList>
            <person name="Yuan L."/>
        </authorList>
    </citation>
    <scope>NUCLEOTIDE SEQUENCE [LARGE SCALE GENOMIC DNA]</scope>
    <source>
        <strain evidence="2">ZHUSHIDOU_FW_LH</strain>
        <tissue evidence="2">Leaf</tissue>
    </source>
</reference>
<feature type="compositionally biased region" description="Low complexity" evidence="1">
    <location>
        <begin position="30"/>
        <end position="45"/>
    </location>
</feature>
<dbReference type="AlphaFoldDB" id="A0AAN9F2K8"/>
<evidence type="ECO:0000313" key="3">
    <source>
        <dbReference type="Proteomes" id="UP001372338"/>
    </source>
</evidence>
<proteinExistence type="predicted"/>
<dbReference type="Proteomes" id="UP001372338">
    <property type="component" value="Unassembled WGS sequence"/>
</dbReference>
<organism evidence="2 3">
    <name type="scientific">Crotalaria pallida</name>
    <name type="common">Smooth rattlebox</name>
    <name type="synonym">Crotalaria striata</name>
    <dbReference type="NCBI Taxonomy" id="3830"/>
    <lineage>
        <taxon>Eukaryota</taxon>
        <taxon>Viridiplantae</taxon>
        <taxon>Streptophyta</taxon>
        <taxon>Embryophyta</taxon>
        <taxon>Tracheophyta</taxon>
        <taxon>Spermatophyta</taxon>
        <taxon>Magnoliopsida</taxon>
        <taxon>eudicotyledons</taxon>
        <taxon>Gunneridae</taxon>
        <taxon>Pentapetalae</taxon>
        <taxon>rosids</taxon>
        <taxon>fabids</taxon>
        <taxon>Fabales</taxon>
        <taxon>Fabaceae</taxon>
        <taxon>Papilionoideae</taxon>
        <taxon>50 kb inversion clade</taxon>
        <taxon>genistoids sensu lato</taxon>
        <taxon>core genistoids</taxon>
        <taxon>Crotalarieae</taxon>
        <taxon>Crotalaria</taxon>
    </lineage>
</organism>
<name>A0AAN9F2K8_CROPI</name>
<accession>A0AAN9F2K8</accession>
<gene>
    <name evidence="2" type="ORF">RIF29_21181</name>
</gene>
<evidence type="ECO:0000313" key="2">
    <source>
        <dbReference type="EMBL" id="KAK7268482.1"/>
    </source>
</evidence>